<dbReference type="EMBL" id="JAFLVR010000027">
    <property type="protein sequence ID" value="MBO0452965.1"/>
    <property type="molecule type" value="Genomic_DNA"/>
</dbReference>
<sequence>MSNFLNALFAIELALLLTHEMDAVEHKEWRMFIGLSKLTDSTAYWVFTLPHIILYALVLFFLLLKQSVIFYVVDFFLVGHLFLHFLFRHHPKNQLTSFWSKLIIVSSGVCAGMHLILLSIR</sequence>
<feature type="transmembrane region" description="Helical" evidence="1">
    <location>
        <begin position="42"/>
        <end position="63"/>
    </location>
</feature>
<dbReference type="Proteomes" id="UP000664495">
    <property type="component" value="Unassembled WGS sequence"/>
</dbReference>
<accession>A0ABS3HHN0</accession>
<reference evidence="2 3" key="1">
    <citation type="submission" date="2021-03" db="EMBL/GenBank/DDBJ databases">
        <title>Enterococcal diversity collection.</title>
        <authorList>
            <person name="Gilmore M.S."/>
            <person name="Schwartzman J."/>
            <person name="Van Tyne D."/>
            <person name="Martin M."/>
            <person name="Earl A.M."/>
            <person name="Manson A.L."/>
            <person name="Straub T."/>
            <person name="Salamzade R."/>
            <person name="Saavedra J."/>
            <person name="Lebreton F."/>
            <person name="Prichula J."/>
            <person name="Schaufler K."/>
            <person name="Gaca A."/>
            <person name="Sgardioli B."/>
            <person name="Wagenaar J."/>
            <person name="Strong T."/>
        </authorList>
    </citation>
    <scope>NUCLEOTIDE SEQUENCE [LARGE SCALE GENOMIC DNA]</scope>
    <source>
        <strain evidence="2 3">MJM16</strain>
    </source>
</reference>
<keyword evidence="1" id="KW-0472">Membrane</keyword>
<comment type="caution">
    <text evidence="2">The sequence shown here is derived from an EMBL/GenBank/DDBJ whole genome shotgun (WGS) entry which is preliminary data.</text>
</comment>
<dbReference type="Pfam" id="PF20460">
    <property type="entry name" value="DUF6713"/>
    <property type="match status" value="1"/>
</dbReference>
<feature type="transmembrane region" description="Helical" evidence="1">
    <location>
        <begin position="99"/>
        <end position="120"/>
    </location>
</feature>
<organism evidence="2 3">
    <name type="scientific">Candidatus Enterococcus murrayae</name>
    <dbReference type="NCBI Taxonomy" id="2815321"/>
    <lineage>
        <taxon>Bacteria</taxon>
        <taxon>Bacillati</taxon>
        <taxon>Bacillota</taxon>
        <taxon>Bacilli</taxon>
        <taxon>Lactobacillales</taxon>
        <taxon>Enterococcaceae</taxon>
        <taxon>Enterococcus</taxon>
    </lineage>
</organism>
<dbReference type="RefSeq" id="WP_207108739.1">
    <property type="nucleotide sequence ID" value="NZ_JAFLVR010000027.1"/>
</dbReference>
<feature type="transmembrane region" description="Helical" evidence="1">
    <location>
        <begin position="68"/>
        <end position="87"/>
    </location>
</feature>
<keyword evidence="1" id="KW-0812">Transmembrane</keyword>
<keyword evidence="3" id="KW-1185">Reference proteome</keyword>
<gene>
    <name evidence="2" type="ORF">JZO85_11825</name>
</gene>
<name>A0ABS3HHN0_9ENTE</name>
<proteinExistence type="predicted"/>
<dbReference type="InterPro" id="IPR046559">
    <property type="entry name" value="DUF6713"/>
</dbReference>
<evidence type="ECO:0000313" key="3">
    <source>
        <dbReference type="Proteomes" id="UP000664495"/>
    </source>
</evidence>
<evidence type="ECO:0000313" key="2">
    <source>
        <dbReference type="EMBL" id="MBO0452965.1"/>
    </source>
</evidence>
<protein>
    <submittedName>
        <fullName evidence="2">Uncharacterized protein</fullName>
    </submittedName>
</protein>
<keyword evidence="1" id="KW-1133">Transmembrane helix</keyword>
<evidence type="ECO:0000256" key="1">
    <source>
        <dbReference type="SAM" id="Phobius"/>
    </source>
</evidence>